<organism evidence="11">
    <name type="scientific">bioreactor metagenome</name>
    <dbReference type="NCBI Taxonomy" id="1076179"/>
    <lineage>
        <taxon>unclassified sequences</taxon>
        <taxon>metagenomes</taxon>
        <taxon>ecological metagenomes</taxon>
    </lineage>
</organism>
<keyword evidence="8" id="KW-0998">Cell outer membrane</keyword>
<dbReference type="InterPro" id="IPR037066">
    <property type="entry name" value="Plug_dom_sf"/>
</dbReference>
<comment type="caution">
    <text evidence="11">The sequence shown here is derived from an EMBL/GenBank/DDBJ whole genome shotgun (WGS) entry which is preliminary data.</text>
</comment>
<evidence type="ECO:0000259" key="10">
    <source>
        <dbReference type="Pfam" id="PF07715"/>
    </source>
</evidence>
<feature type="domain" description="TonB-dependent receptor-like beta-barrel" evidence="9">
    <location>
        <begin position="269"/>
        <end position="693"/>
    </location>
</feature>
<reference evidence="11" key="1">
    <citation type="submission" date="2019-08" db="EMBL/GenBank/DDBJ databases">
        <authorList>
            <person name="Kucharzyk K."/>
            <person name="Murdoch R.W."/>
            <person name="Higgins S."/>
            <person name="Loffler F."/>
        </authorList>
    </citation>
    <scope>NUCLEOTIDE SEQUENCE</scope>
</reference>
<evidence type="ECO:0000256" key="3">
    <source>
        <dbReference type="ARBA" id="ARBA00022692"/>
    </source>
</evidence>
<protein>
    <submittedName>
        <fullName evidence="11">Vitamin B12 transporter BtuB</fullName>
    </submittedName>
</protein>
<sequence>MKKPFLIFMVMSMMYAAGYSQISGIVYGAGAGGGKTVLPAANVYWSDRTFGVTTDMNGNFSIAEPPPGEKVVVSYVGYENDTITDFSAGSIEVILKESNILSQVDIVDNGTGSHLDRLNPLWTQEIGSGELQRAACCNLSESFETNASVDVNYTDAVSGAKQIQLLGLAGVYSQLMIENIPFMRGLGSAFGLEYIPGTWMQSISVSKGTSAVINGYESITGQINAEFKKPESKEKFFFNYYLNDAGRQEFNINASANLNKKVSTIVLGHYSFSNTEIDHNNDGFMDLNTGHQFNVANFWQSIGPKGLEMRWGVRVLDETRFGGQISGSPYFTVSPEGLWKSEITNRRAEAFIKTGYIFKNKPGTSFGFINSFSAHDLGMTFGNKTYSGFQKSYYSNFIYHSDFKDVKHSYDAGFNFIYDNVAEKLMDSSWTTEEIVPGVFFQYTYTFPQKITLMAGLREDYNNRFGFLTTPRLHVKYHFNEHTTLRTSVGLGYRSPYVIPENISLLTSSRGLVFLNKPELEEALNYGATLVRYFDVLGKEMMVSLEYFKTDFSHQMLVDMESDTSSIYVYSLNGKSYSHNAQLEVSWPVLRHLEVRAAIRYNDVRQSLRDGELELKPLVSNYKGLLTLAFASNMKRWQVDATAQFIGKSRLPDRSQFPLPYQLDEYSPEHTVIHLQLSRNFKNWSVYTGVENLTGFTQSHPIISADKPYSPYFDSGVIWGPVMGRKFYAGVKIKFNKKED</sequence>
<dbReference type="InterPro" id="IPR039426">
    <property type="entry name" value="TonB-dep_rcpt-like"/>
</dbReference>
<dbReference type="InterPro" id="IPR036942">
    <property type="entry name" value="Beta-barrel_TonB_sf"/>
</dbReference>
<evidence type="ECO:0000313" key="11">
    <source>
        <dbReference type="EMBL" id="MPM16760.1"/>
    </source>
</evidence>
<dbReference type="EMBL" id="VSSQ01002671">
    <property type="protein sequence ID" value="MPM16760.1"/>
    <property type="molecule type" value="Genomic_DNA"/>
</dbReference>
<evidence type="ECO:0000256" key="5">
    <source>
        <dbReference type="ARBA" id="ARBA00023077"/>
    </source>
</evidence>
<evidence type="ECO:0000256" key="8">
    <source>
        <dbReference type="ARBA" id="ARBA00023237"/>
    </source>
</evidence>
<evidence type="ECO:0000259" key="9">
    <source>
        <dbReference type="Pfam" id="PF00593"/>
    </source>
</evidence>
<dbReference type="Pfam" id="PF07715">
    <property type="entry name" value="Plug"/>
    <property type="match status" value="1"/>
</dbReference>
<dbReference type="Gene3D" id="2.60.40.1120">
    <property type="entry name" value="Carboxypeptidase-like, regulatory domain"/>
    <property type="match status" value="1"/>
</dbReference>
<dbReference type="Pfam" id="PF13715">
    <property type="entry name" value="CarbopepD_reg_2"/>
    <property type="match status" value="1"/>
</dbReference>
<evidence type="ECO:0000256" key="4">
    <source>
        <dbReference type="ARBA" id="ARBA00022729"/>
    </source>
</evidence>
<dbReference type="PANTHER" id="PTHR30069">
    <property type="entry name" value="TONB-DEPENDENT OUTER MEMBRANE RECEPTOR"/>
    <property type="match status" value="1"/>
</dbReference>
<evidence type="ECO:0000256" key="1">
    <source>
        <dbReference type="ARBA" id="ARBA00004571"/>
    </source>
</evidence>
<dbReference type="GO" id="GO:0009279">
    <property type="term" value="C:cell outer membrane"/>
    <property type="evidence" value="ECO:0007669"/>
    <property type="project" value="UniProtKB-SubCell"/>
</dbReference>
<dbReference type="GO" id="GO:0015344">
    <property type="term" value="F:siderophore uptake transmembrane transporter activity"/>
    <property type="evidence" value="ECO:0007669"/>
    <property type="project" value="TreeGrafter"/>
</dbReference>
<keyword evidence="5" id="KW-0798">TonB box</keyword>
<dbReference type="Pfam" id="PF00593">
    <property type="entry name" value="TonB_dep_Rec_b-barrel"/>
    <property type="match status" value="1"/>
</dbReference>
<gene>
    <name evidence="11" type="primary">btuB_63</name>
    <name evidence="11" type="ORF">SDC9_63142</name>
</gene>
<dbReference type="AlphaFoldDB" id="A0A644XKP2"/>
<name>A0A644XKP2_9ZZZZ</name>
<evidence type="ECO:0000256" key="6">
    <source>
        <dbReference type="ARBA" id="ARBA00023136"/>
    </source>
</evidence>
<proteinExistence type="predicted"/>
<accession>A0A644XKP2</accession>
<dbReference type="InterPro" id="IPR008969">
    <property type="entry name" value="CarboxyPept-like_regulatory"/>
</dbReference>
<dbReference type="GO" id="GO:0044718">
    <property type="term" value="P:siderophore transmembrane transport"/>
    <property type="evidence" value="ECO:0007669"/>
    <property type="project" value="TreeGrafter"/>
</dbReference>
<keyword evidence="2" id="KW-0813">Transport</keyword>
<dbReference type="SUPFAM" id="SSF49464">
    <property type="entry name" value="Carboxypeptidase regulatory domain-like"/>
    <property type="match status" value="1"/>
</dbReference>
<dbReference type="Gene3D" id="2.170.130.10">
    <property type="entry name" value="TonB-dependent receptor, plug domain"/>
    <property type="match status" value="1"/>
</dbReference>
<dbReference type="InterPro" id="IPR012910">
    <property type="entry name" value="Plug_dom"/>
</dbReference>
<evidence type="ECO:0000256" key="2">
    <source>
        <dbReference type="ARBA" id="ARBA00022448"/>
    </source>
</evidence>
<keyword evidence="4" id="KW-0732">Signal</keyword>
<evidence type="ECO:0000256" key="7">
    <source>
        <dbReference type="ARBA" id="ARBA00023170"/>
    </source>
</evidence>
<dbReference type="PANTHER" id="PTHR30069:SF29">
    <property type="entry name" value="HEMOGLOBIN AND HEMOGLOBIN-HAPTOGLOBIN-BINDING PROTEIN 1-RELATED"/>
    <property type="match status" value="1"/>
</dbReference>
<dbReference type="Gene3D" id="2.40.170.20">
    <property type="entry name" value="TonB-dependent receptor, beta-barrel domain"/>
    <property type="match status" value="1"/>
</dbReference>
<dbReference type="SUPFAM" id="SSF56935">
    <property type="entry name" value="Porins"/>
    <property type="match status" value="1"/>
</dbReference>
<keyword evidence="6" id="KW-0472">Membrane</keyword>
<comment type="subcellular location">
    <subcellularLocation>
        <location evidence="1">Cell outer membrane</location>
        <topology evidence="1">Multi-pass membrane protein</topology>
    </subcellularLocation>
</comment>
<dbReference type="InterPro" id="IPR000531">
    <property type="entry name" value="Beta-barrel_TonB"/>
</dbReference>
<keyword evidence="3" id="KW-0812">Transmembrane</keyword>
<keyword evidence="7" id="KW-0675">Receptor</keyword>
<feature type="domain" description="TonB-dependent receptor plug" evidence="10">
    <location>
        <begin position="124"/>
        <end position="221"/>
    </location>
</feature>